<reference evidence="1 2" key="1">
    <citation type="submission" date="2015-03" db="EMBL/GenBank/DDBJ databases">
        <authorList>
            <person name="Murphy D."/>
        </authorList>
    </citation>
    <scope>NUCLEOTIDE SEQUENCE [LARGE SCALE GENOMIC DNA]</scope>
    <source>
        <strain evidence="1 2">DSM 44277</strain>
    </source>
</reference>
<protein>
    <recommendedName>
        <fullName evidence="3">Sensory transduction regulator</fullName>
    </recommendedName>
</protein>
<organism evidence="1 2">
    <name type="scientific">Mycobacterium bohemicum DSM 44277</name>
    <dbReference type="NCBI Taxonomy" id="1236609"/>
    <lineage>
        <taxon>Bacteria</taxon>
        <taxon>Bacillati</taxon>
        <taxon>Actinomycetota</taxon>
        <taxon>Actinomycetes</taxon>
        <taxon>Mycobacteriales</taxon>
        <taxon>Mycobacteriaceae</taxon>
        <taxon>Mycobacterium</taxon>
    </lineage>
</organism>
<gene>
    <name evidence="1" type="ORF">BN971_01200</name>
</gene>
<evidence type="ECO:0000313" key="1">
    <source>
        <dbReference type="EMBL" id="CPR08177.1"/>
    </source>
</evidence>
<accession>A0A0U0W4F7</accession>
<dbReference type="EMBL" id="CSTD01000001">
    <property type="protein sequence ID" value="CPR08177.1"/>
    <property type="molecule type" value="Genomic_DNA"/>
</dbReference>
<evidence type="ECO:0008006" key="3">
    <source>
        <dbReference type="Google" id="ProtNLM"/>
    </source>
</evidence>
<sequence>MSNQSACANLIERYLFTCGLRFLRGDHEGEYFCVVNARPHRLHVHLEISSSFDDMVTITVTPARSFPLTDRLWLTRLADTWNQQNRGLTAIVQGPCGSKRMGVSARKSQWIPEGSSFEDFASLVDRTIAAAMGLFAELAPAVESPSTPQPLLRNAG</sequence>
<dbReference type="AlphaFoldDB" id="A0A0U0W4F7"/>
<evidence type="ECO:0000313" key="2">
    <source>
        <dbReference type="Proteomes" id="UP000198875"/>
    </source>
</evidence>
<dbReference type="RefSeq" id="WP_085180234.1">
    <property type="nucleotide sequence ID" value="NZ_CSTD01000001.1"/>
</dbReference>
<dbReference type="OrthoDB" id="4739093at2"/>
<dbReference type="Proteomes" id="UP000198875">
    <property type="component" value="Unassembled WGS sequence"/>
</dbReference>
<name>A0A0U0W4F7_MYCBE</name>
<proteinExistence type="predicted"/>